<evidence type="ECO:0000313" key="14">
    <source>
        <dbReference type="EMBL" id="EWH13047.1"/>
    </source>
</evidence>
<dbReference type="Gene3D" id="1.10.390.10">
    <property type="entry name" value="Neutral Protease Domain 2"/>
    <property type="match status" value="1"/>
</dbReference>
<dbReference type="EC" id="3.4.11.2" evidence="4"/>
<comment type="caution">
    <text evidence="14">The sequence shown here is derived from an EMBL/GenBank/DDBJ whole genome shotgun (WGS) entry which is preliminary data.</text>
</comment>
<dbReference type="CDD" id="cd09602">
    <property type="entry name" value="M1_APN"/>
    <property type="match status" value="1"/>
</dbReference>
<dbReference type="PANTHER" id="PTHR11533:SF174">
    <property type="entry name" value="PUROMYCIN-SENSITIVE AMINOPEPTIDASE-RELATED"/>
    <property type="match status" value="1"/>
</dbReference>
<evidence type="ECO:0000256" key="5">
    <source>
        <dbReference type="ARBA" id="ARBA00015611"/>
    </source>
</evidence>
<proteinExistence type="inferred from homology"/>
<comment type="cofactor">
    <cofactor evidence="2">
        <name>Zn(2+)</name>
        <dbReference type="ChEBI" id="CHEBI:29105"/>
    </cofactor>
</comment>
<evidence type="ECO:0000313" key="15">
    <source>
        <dbReference type="Proteomes" id="UP000019275"/>
    </source>
</evidence>
<evidence type="ECO:0000259" key="12">
    <source>
        <dbReference type="Pfam" id="PF01433"/>
    </source>
</evidence>
<keyword evidence="6 14" id="KW-0031">Aminopeptidase</keyword>
<evidence type="ECO:0000256" key="4">
    <source>
        <dbReference type="ARBA" id="ARBA00012564"/>
    </source>
</evidence>
<gene>
    <name evidence="14" type="ORF">KLA_11960</name>
</gene>
<dbReference type="Proteomes" id="UP000019275">
    <property type="component" value="Unassembled WGS sequence"/>
</dbReference>
<dbReference type="InterPro" id="IPR045357">
    <property type="entry name" value="Aminopeptidase_N-like_N"/>
</dbReference>
<dbReference type="PANTHER" id="PTHR11533">
    <property type="entry name" value="PROTEASE M1 ZINC METALLOPROTEASE"/>
    <property type="match status" value="1"/>
</dbReference>
<keyword evidence="9" id="KW-0378">Hydrolase</keyword>
<evidence type="ECO:0000256" key="1">
    <source>
        <dbReference type="ARBA" id="ARBA00000098"/>
    </source>
</evidence>
<dbReference type="PROSITE" id="PS51257">
    <property type="entry name" value="PROKAR_LIPOPROTEIN"/>
    <property type="match status" value="1"/>
</dbReference>
<keyword evidence="15" id="KW-1185">Reference proteome</keyword>
<keyword evidence="11" id="KW-0482">Metalloprotease</keyword>
<evidence type="ECO:0000256" key="6">
    <source>
        <dbReference type="ARBA" id="ARBA00022438"/>
    </source>
</evidence>
<comment type="similarity">
    <text evidence="3">Belongs to the peptidase M1 family.</text>
</comment>
<dbReference type="InterPro" id="IPR027268">
    <property type="entry name" value="Peptidase_M4/M1_CTD_sf"/>
</dbReference>
<name>A0ABN0RMA7_9FLAO</name>
<feature type="domain" description="Peptidase M1 membrane alanine aminopeptidase" evidence="12">
    <location>
        <begin position="266"/>
        <end position="480"/>
    </location>
</feature>
<evidence type="ECO:0000256" key="10">
    <source>
        <dbReference type="ARBA" id="ARBA00022833"/>
    </source>
</evidence>
<comment type="catalytic activity">
    <reaction evidence="1">
        <text>Release of an N-terminal amino acid, Xaa-|-Yaa- from a peptide, amide or arylamide. Xaa is preferably Ala, but may be most amino acids including Pro (slow action). When a terminal hydrophobic residue is followed by a prolyl residue, the two may be released as an intact Xaa-Pro dipeptide.</text>
        <dbReference type="EC" id="3.4.11.2"/>
    </reaction>
</comment>
<evidence type="ECO:0000256" key="7">
    <source>
        <dbReference type="ARBA" id="ARBA00022670"/>
    </source>
</evidence>
<keyword evidence="10" id="KW-0862">Zinc</keyword>
<dbReference type="InterPro" id="IPR042097">
    <property type="entry name" value="Aminopeptidase_N-like_N_sf"/>
</dbReference>
<evidence type="ECO:0000256" key="2">
    <source>
        <dbReference type="ARBA" id="ARBA00001947"/>
    </source>
</evidence>
<accession>A0ABN0RMA7</accession>
<keyword evidence="7" id="KW-0645">Protease</keyword>
<protein>
    <recommendedName>
        <fullName evidence="5">Aminopeptidase N</fullName>
        <ecNumber evidence="4">3.4.11.2</ecNumber>
    </recommendedName>
</protein>
<dbReference type="InterPro" id="IPR050344">
    <property type="entry name" value="Peptidase_M1_aminopeptidases"/>
</dbReference>
<evidence type="ECO:0000256" key="3">
    <source>
        <dbReference type="ARBA" id="ARBA00010136"/>
    </source>
</evidence>
<evidence type="ECO:0000256" key="9">
    <source>
        <dbReference type="ARBA" id="ARBA00022801"/>
    </source>
</evidence>
<dbReference type="EMBL" id="ARZX01000015">
    <property type="protein sequence ID" value="EWH13047.1"/>
    <property type="molecule type" value="Genomic_DNA"/>
</dbReference>
<dbReference type="Gene3D" id="2.60.40.1730">
    <property type="entry name" value="tricorn interacting facor f3 domain"/>
    <property type="match status" value="1"/>
</dbReference>
<reference evidence="14 15" key="1">
    <citation type="journal article" date="2014" name="Genome Announc.">
        <title>Draft Genome Sequence of the Carrageenan-Degrading Bacterium Cellulophaga sp. Strain KL-A, Isolated from Decaying Marine Algae.</title>
        <authorList>
            <person name="Shan D."/>
            <person name="Ying J."/>
            <person name="Li X."/>
            <person name="Gao Z."/>
            <person name="Wei G."/>
            <person name="Shao Z."/>
        </authorList>
    </citation>
    <scope>NUCLEOTIDE SEQUENCE [LARGE SCALE GENOMIC DNA]</scope>
    <source>
        <strain evidence="14 15">KL-A</strain>
    </source>
</reference>
<dbReference type="Pfam" id="PF17900">
    <property type="entry name" value="Peptidase_M1_N"/>
    <property type="match status" value="1"/>
</dbReference>
<evidence type="ECO:0000259" key="13">
    <source>
        <dbReference type="Pfam" id="PF17900"/>
    </source>
</evidence>
<dbReference type="Pfam" id="PF01433">
    <property type="entry name" value="Peptidase_M1"/>
    <property type="match status" value="1"/>
</dbReference>
<dbReference type="PRINTS" id="PR00756">
    <property type="entry name" value="ALADIPTASE"/>
</dbReference>
<dbReference type="GO" id="GO:0004177">
    <property type="term" value="F:aminopeptidase activity"/>
    <property type="evidence" value="ECO:0007669"/>
    <property type="project" value="UniProtKB-KW"/>
</dbReference>
<sequence length="870" mass="100238">MAFVKPFFIFTTYLFLFMKKITLLTLLALTLIGCPQKKEIKPLQVEKGISLDLANYRKEQIKNLHYALNFSIPKSQEDPIPATLVLAAKITDLQYDLILDFNENKDHLKTLSVNGKSTPINHTNEHLIIDKNALVIGENKIEISFNAGELSLNRNKEFLYTLLVPDRASTLFPCLDQPNLKATYDLTITAPKDWKVLCGGTEKEQIEKEEYTTHIFNTTDKMSTYLFSFVAGKFTEEAKNPGAFDMRFLYRENNKEKIAESTNEVFNIHQQSLDFLIDYTNYDFPFQKMDFASIPPFQYGGMEHVGAIQYRESSLFLDKNATQNQKLSRAKLIAHETSHMWFGDLVTMQWFDDVWLKEVFANFMADKIMNPLFPDIDHQLKFMMTHYPSAYSEDRTKGTNPIKQHLGNLKNAGSLYGRIIYNKAPIMMQQLEAVLGKDAFKEGMQEYIKTYANDNADWDDLVSILDKKSDVDIKQWSNVWVNQPGRPVFTDNITYKDNKIINFTITQKAEDGTDKIWPQSFAIQLVYKDSVKTINAAINSKNLQLKETIGLAKPEQIIYNANGFGYGVFPVNVAHISKIKEIKDATARGYSYINLYEVFLNNKVPALDAFNIFLNGVASEKNELVSNYITGRTRDIYWKFLSEKHKEKIQTTTENKLFALLNSSKPKAFKKDIFNLYKSLAISSKALENLHAIWTKELSIPQLFLNEDDYTSLASELSLKKHPKATEIIKEQEKRISNPDKLAKFIWLQPSISNNVKQRDAFMVSLFDAKNREKESWVTTALSYIHHPLRQNESKKHLTKCLQKLEEVQLTGDIFFPKNWLASCIGKYSSKDAYQIREDFLSKNPNFNPILLKKLLQTTDDLERAQTIKK</sequence>
<feature type="domain" description="Aminopeptidase N-like N-terminal" evidence="13">
    <location>
        <begin position="153"/>
        <end position="226"/>
    </location>
</feature>
<evidence type="ECO:0000256" key="11">
    <source>
        <dbReference type="ARBA" id="ARBA00023049"/>
    </source>
</evidence>
<organism evidence="14 15">
    <name type="scientific">Cellulophaga geojensis KL-A</name>
    <dbReference type="NCBI Taxonomy" id="1328323"/>
    <lineage>
        <taxon>Bacteria</taxon>
        <taxon>Pseudomonadati</taxon>
        <taxon>Bacteroidota</taxon>
        <taxon>Flavobacteriia</taxon>
        <taxon>Flavobacteriales</taxon>
        <taxon>Flavobacteriaceae</taxon>
        <taxon>Cellulophaga</taxon>
    </lineage>
</organism>
<dbReference type="InterPro" id="IPR014782">
    <property type="entry name" value="Peptidase_M1_dom"/>
</dbReference>
<evidence type="ECO:0000256" key="8">
    <source>
        <dbReference type="ARBA" id="ARBA00022723"/>
    </source>
</evidence>
<dbReference type="SUPFAM" id="SSF55486">
    <property type="entry name" value="Metalloproteases ('zincins'), catalytic domain"/>
    <property type="match status" value="1"/>
</dbReference>
<dbReference type="SUPFAM" id="SSF63737">
    <property type="entry name" value="Leukotriene A4 hydrolase N-terminal domain"/>
    <property type="match status" value="1"/>
</dbReference>
<keyword evidence="8" id="KW-0479">Metal-binding</keyword>
<dbReference type="InterPro" id="IPR001930">
    <property type="entry name" value="Peptidase_M1"/>
</dbReference>